<keyword evidence="4" id="KW-0630">Potassium</keyword>
<feature type="transmembrane region" description="Helical" evidence="8">
    <location>
        <begin position="423"/>
        <end position="445"/>
    </location>
</feature>
<evidence type="ECO:0000256" key="1">
    <source>
        <dbReference type="ARBA" id="ARBA00004141"/>
    </source>
</evidence>
<feature type="domain" description="RCK C-terminal" evidence="9">
    <location>
        <begin position="572"/>
        <end position="656"/>
    </location>
</feature>
<keyword evidence="3" id="KW-0813">Transport</keyword>
<feature type="transmembrane region" description="Helical" evidence="8">
    <location>
        <begin position="32"/>
        <end position="49"/>
    </location>
</feature>
<dbReference type="RefSeq" id="WP_379663699.1">
    <property type="nucleotide sequence ID" value="NZ_JBHUDG010000046.1"/>
</dbReference>
<feature type="transmembrane region" description="Helical" evidence="8">
    <location>
        <begin position="120"/>
        <end position="138"/>
    </location>
</feature>
<comment type="subcellular location">
    <subcellularLocation>
        <location evidence="1">Membrane</location>
        <topology evidence="1">Multi-pass membrane protein</topology>
    </subcellularLocation>
</comment>
<feature type="transmembrane region" description="Helical" evidence="8">
    <location>
        <begin position="457"/>
        <end position="478"/>
    </location>
</feature>
<evidence type="ECO:0000256" key="6">
    <source>
        <dbReference type="ARBA" id="ARBA00022989"/>
    </source>
</evidence>
<feature type="transmembrane region" description="Helical" evidence="8">
    <location>
        <begin position="92"/>
        <end position="114"/>
    </location>
</feature>
<feature type="domain" description="RCK C-terminal" evidence="9">
    <location>
        <begin position="659"/>
        <end position="739"/>
    </location>
</feature>
<feature type="transmembrane region" description="Helical" evidence="8">
    <location>
        <begin position="332"/>
        <end position="352"/>
    </location>
</feature>
<comment type="caution">
    <text evidence="10">The sequence shown here is derived from an EMBL/GenBank/DDBJ whole genome shotgun (WGS) entry which is preliminary data.</text>
</comment>
<evidence type="ECO:0000256" key="7">
    <source>
        <dbReference type="ARBA" id="ARBA00023136"/>
    </source>
</evidence>
<gene>
    <name evidence="10" type="ORF">ACFSAH_15750</name>
</gene>
<dbReference type="InterPro" id="IPR036721">
    <property type="entry name" value="RCK_C_sf"/>
</dbReference>
<dbReference type="Gene3D" id="3.30.70.1450">
    <property type="entry name" value="Regulator of K+ conductance, C-terminal domain"/>
    <property type="match status" value="2"/>
</dbReference>
<evidence type="ECO:0000259" key="9">
    <source>
        <dbReference type="PROSITE" id="PS51202"/>
    </source>
</evidence>
<accession>A0ABW4IEY5</accession>
<keyword evidence="4" id="KW-0633">Potassium transport</keyword>
<feature type="transmembrane region" description="Helical" evidence="8">
    <location>
        <begin position="358"/>
        <end position="378"/>
    </location>
</feature>
<keyword evidence="6 8" id="KW-1133">Transmembrane helix</keyword>
<dbReference type="Pfam" id="PF00999">
    <property type="entry name" value="Na_H_Exchanger"/>
    <property type="match status" value="1"/>
</dbReference>
<dbReference type="PANTHER" id="PTHR42751">
    <property type="entry name" value="SODIUM/HYDROGEN EXCHANGER FAMILY/TRKA DOMAIN PROTEIN"/>
    <property type="match status" value="1"/>
</dbReference>
<keyword evidence="7 8" id="KW-0472">Membrane</keyword>
<reference evidence="11" key="1">
    <citation type="journal article" date="2019" name="Int. J. Syst. Evol. Microbiol.">
        <title>The Global Catalogue of Microorganisms (GCM) 10K type strain sequencing project: providing services to taxonomists for standard genome sequencing and annotation.</title>
        <authorList>
            <consortium name="The Broad Institute Genomics Platform"/>
            <consortium name="The Broad Institute Genome Sequencing Center for Infectious Disease"/>
            <person name="Wu L."/>
            <person name="Ma J."/>
        </authorList>
    </citation>
    <scope>NUCLEOTIDE SEQUENCE [LARGE SCALE GENOMIC DNA]</scope>
    <source>
        <strain evidence="11">CCUG 53762</strain>
    </source>
</reference>
<feature type="transmembrane region" description="Helical" evidence="8">
    <location>
        <begin position="191"/>
        <end position="210"/>
    </location>
</feature>
<dbReference type="EMBL" id="JBHUDG010000046">
    <property type="protein sequence ID" value="MFD1631330.1"/>
    <property type="molecule type" value="Genomic_DNA"/>
</dbReference>
<dbReference type="InterPro" id="IPR038770">
    <property type="entry name" value="Na+/solute_symporter_sf"/>
</dbReference>
<feature type="transmembrane region" description="Helical" evidence="8">
    <location>
        <begin position="526"/>
        <end position="543"/>
    </location>
</feature>
<protein>
    <submittedName>
        <fullName evidence="10">Cation:proton antiporter</fullName>
    </submittedName>
</protein>
<dbReference type="InterPro" id="IPR006153">
    <property type="entry name" value="Cation/H_exchanger_TM"/>
</dbReference>
<feature type="transmembrane region" description="Helical" evidence="8">
    <location>
        <begin position="6"/>
        <end position="25"/>
    </location>
</feature>
<evidence type="ECO:0000256" key="5">
    <source>
        <dbReference type="ARBA" id="ARBA00022692"/>
    </source>
</evidence>
<feature type="transmembrane region" description="Helical" evidence="8">
    <location>
        <begin position="499"/>
        <end position="520"/>
    </location>
</feature>
<feature type="transmembrane region" description="Helical" evidence="8">
    <location>
        <begin position="61"/>
        <end position="80"/>
    </location>
</feature>
<evidence type="ECO:0000256" key="2">
    <source>
        <dbReference type="ARBA" id="ARBA00005551"/>
    </source>
</evidence>
<sequence>MIHLPNLIVDLGLILGAAAVITLIFKYLKQPVVLGYLMAGFLVGPHFKLFPTIVEVENVQVWAEIGVIILLFSLGLEFSFKKLMKVGGSASVSAMSEIIIMLFIGYFTGQAFGWSSMDSIFLGAILSVSSTTIIIRAFEEIGIKGQQFASLVFGVLIVEDLATIVLLVLLSTLAVSQQFEGTEMLFSIMKLGFFLTLWFIGGIFFIPTLLKRLKPLLSNEMLLIISLSLCLLMVYLASSAGFSPALGAFIMGSILAETNQGIKIEHLVSPIKDLFGAVFFVSVGMLIDPQILVEYWFPVTIILIITIVGKLFSSGLGALLSGQTLKTSIQTGLSLAQIGEFSFIIATLGMTLGVTSSFLYPITVAVSAITTFTTPYMIKFSFPFSNKVVAMLPQKWKDSLARYSAATQSVSATSNWRVFLRKYITNTVIHTIFSIAVIILSTKYIYPFFQEQSEGKIWGAIVTIFITIIALSPFFYALSFRNLYDEEAQKLSRHKNYRNIVYVMRAFRHLLALALLIVMLNSLLSIQAAIIAFVLVVITLVVFRKQIKKYYIKIEERFLVNFNKNGVDVEEKETPMLAPWDAHFTEIVVKPESSVVGKTLEELKWRERAGINVASISRGDLNIHLPARDTIIYPGDKLYIIGTDTQIKKINSILRPEKSVGESDSLYKPSLEKILVQKDSYLYGRSLKESNLRDIAEGIVVGIERNGQRIVNPESNWIFDENDLVWIVGDHKKILSALQ</sequence>
<keyword evidence="5 8" id="KW-0812">Transmembrane</keyword>
<feature type="transmembrane region" description="Helical" evidence="8">
    <location>
        <begin position="222"/>
        <end position="238"/>
    </location>
</feature>
<feature type="transmembrane region" description="Helical" evidence="8">
    <location>
        <begin position="150"/>
        <end position="171"/>
    </location>
</feature>
<evidence type="ECO:0000313" key="10">
    <source>
        <dbReference type="EMBL" id="MFD1631330.1"/>
    </source>
</evidence>
<keyword evidence="11" id="KW-1185">Reference proteome</keyword>
<evidence type="ECO:0000256" key="3">
    <source>
        <dbReference type="ARBA" id="ARBA00022448"/>
    </source>
</evidence>
<comment type="similarity">
    <text evidence="2">Belongs to the monovalent cation:proton antiporter 2 (CPA2) transporter (TC 2.A.37) family.</text>
</comment>
<proteinExistence type="inferred from homology"/>
<feature type="transmembrane region" description="Helical" evidence="8">
    <location>
        <begin position="299"/>
        <end position="320"/>
    </location>
</feature>
<organism evidence="10 11">
    <name type="scientific">Pseudopedobacter beijingensis</name>
    <dbReference type="NCBI Taxonomy" id="1207056"/>
    <lineage>
        <taxon>Bacteria</taxon>
        <taxon>Pseudomonadati</taxon>
        <taxon>Bacteroidota</taxon>
        <taxon>Sphingobacteriia</taxon>
        <taxon>Sphingobacteriales</taxon>
        <taxon>Sphingobacteriaceae</taxon>
        <taxon>Pseudopedobacter</taxon>
    </lineage>
</organism>
<evidence type="ECO:0000256" key="4">
    <source>
        <dbReference type="ARBA" id="ARBA00022538"/>
    </source>
</evidence>
<dbReference type="PANTHER" id="PTHR42751:SF3">
    <property type="entry name" value="SODIUM_GLUTAMATE SYMPORTER"/>
    <property type="match status" value="1"/>
</dbReference>
<evidence type="ECO:0000313" key="11">
    <source>
        <dbReference type="Proteomes" id="UP001597118"/>
    </source>
</evidence>
<dbReference type="InterPro" id="IPR006037">
    <property type="entry name" value="RCK_C"/>
</dbReference>
<dbReference type="Proteomes" id="UP001597118">
    <property type="component" value="Unassembled WGS sequence"/>
</dbReference>
<dbReference type="SUPFAM" id="SSF116726">
    <property type="entry name" value="TrkA C-terminal domain-like"/>
    <property type="match status" value="2"/>
</dbReference>
<dbReference type="Pfam" id="PF02080">
    <property type="entry name" value="TrkA_C"/>
    <property type="match status" value="2"/>
</dbReference>
<evidence type="ECO:0000256" key="8">
    <source>
        <dbReference type="SAM" id="Phobius"/>
    </source>
</evidence>
<keyword evidence="4" id="KW-0406">Ion transport</keyword>
<name>A0ABW4IEY5_9SPHI</name>
<dbReference type="Gene3D" id="1.20.1530.20">
    <property type="match status" value="1"/>
</dbReference>
<dbReference type="PROSITE" id="PS51202">
    <property type="entry name" value="RCK_C"/>
    <property type="match status" value="2"/>
</dbReference>